<dbReference type="InterPro" id="IPR036928">
    <property type="entry name" value="AS_sf"/>
</dbReference>
<dbReference type="InterPro" id="IPR023631">
    <property type="entry name" value="Amidase_dom"/>
</dbReference>
<dbReference type="InterPro" id="IPR020556">
    <property type="entry name" value="Amidase_CS"/>
</dbReference>
<keyword evidence="3" id="KW-1185">Reference proteome</keyword>
<dbReference type="KEGG" id="kpul:GXN76_12970"/>
<dbReference type="PANTHER" id="PTHR43372:SF4">
    <property type="entry name" value="FATTY-ACID AMIDE HYDROLASE 2"/>
    <property type="match status" value="1"/>
</dbReference>
<proteinExistence type="predicted"/>
<dbReference type="SUPFAM" id="SSF75304">
    <property type="entry name" value="Amidase signature (AS) enzymes"/>
    <property type="match status" value="1"/>
</dbReference>
<dbReference type="AlphaFoldDB" id="A0A7D3Y2P5"/>
<reference evidence="2 3" key="1">
    <citation type="submission" date="2020-01" db="EMBL/GenBank/DDBJ databases">
        <authorList>
            <person name="Gulvik C.A."/>
            <person name="Batra D.G."/>
        </authorList>
    </citation>
    <scope>NUCLEOTIDE SEQUENCE [LARGE SCALE GENOMIC DNA]</scope>
    <source>
        <strain evidence="2 3">W9323</strain>
    </source>
</reference>
<dbReference type="Gene3D" id="3.90.1300.10">
    <property type="entry name" value="Amidase signature (AS) domain"/>
    <property type="match status" value="1"/>
</dbReference>
<dbReference type="Proteomes" id="UP000503088">
    <property type="component" value="Chromosome"/>
</dbReference>
<protein>
    <submittedName>
        <fullName evidence="2">Amidase</fullName>
    </submittedName>
</protein>
<sequence>MNVWDLDACGVLEAMGSGKVTSAQAVQGYRDQIERTNPTLNYLVEDRFAKALQEAKECDRRQQEGTGKLWGVPISIKEAYNVAGMKTTGGLFHRKDQVEESDAAVTAKLKAAGAVILGKTNTPTLCFCQESENKLYGRTNNPWNPERTAGGSSSGEGAIIAVGGAAAGIGSDIGGSIRFPSHFNGVVGFKSGHGQVDQQGHFPFVDHPLQERMLGLGPMTKSVRDTRLIYNIIAKTPAPKKEVADYVITFLPQTTYPLSKVTVTLMHQVKAFFNKELETEEAVPPWFDPSALMWQEIMSVDGGEGTAKIAFGDRAARPVWEYLKEITTGKSEWHRHLTWALIGARLFRPGAKRVREIEEILHQGDEELDRYLDKRILVFPVYHCGAPIHGDLYREIFSIRKTFLRYMPYVAYANVWGLPSLTIPVGTDGDGMPISLQLMSRNRNEEALFQLGEIVEKQFRGYLRCDHGEDQ</sequence>
<dbReference type="PROSITE" id="PS00571">
    <property type="entry name" value="AMIDASES"/>
    <property type="match status" value="1"/>
</dbReference>
<dbReference type="InterPro" id="IPR052739">
    <property type="entry name" value="FAAH2"/>
</dbReference>
<evidence type="ECO:0000259" key="1">
    <source>
        <dbReference type="Pfam" id="PF01425"/>
    </source>
</evidence>
<dbReference type="GO" id="GO:0012505">
    <property type="term" value="C:endomembrane system"/>
    <property type="evidence" value="ECO:0007669"/>
    <property type="project" value="TreeGrafter"/>
</dbReference>
<gene>
    <name evidence="2" type="ORF">GXN76_12970</name>
</gene>
<name>A0A7D3Y2P5_9BACL</name>
<organism evidence="2 3">
    <name type="scientific">Kroppenstedtia pulmonis</name>
    <dbReference type="NCBI Taxonomy" id="1380685"/>
    <lineage>
        <taxon>Bacteria</taxon>
        <taxon>Bacillati</taxon>
        <taxon>Bacillota</taxon>
        <taxon>Bacilli</taxon>
        <taxon>Bacillales</taxon>
        <taxon>Thermoactinomycetaceae</taxon>
        <taxon>Kroppenstedtia</taxon>
    </lineage>
</organism>
<dbReference type="EMBL" id="CP048104">
    <property type="protein sequence ID" value="QKG86060.1"/>
    <property type="molecule type" value="Genomic_DNA"/>
</dbReference>
<dbReference type="Pfam" id="PF01425">
    <property type="entry name" value="Amidase"/>
    <property type="match status" value="1"/>
</dbReference>
<evidence type="ECO:0000313" key="2">
    <source>
        <dbReference type="EMBL" id="QKG86060.1"/>
    </source>
</evidence>
<dbReference type="PANTHER" id="PTHR43372">
    <property type="entry name" value="FATTY-ACID AMIDE HYDROLASE"/>
    <property type="match status" value="1"/>
</dbReference>
<feature type="domain" description="Amidase" evidence="1">
    <location>
        <begin position="25"/>
        <end position="448"/>
    </location>
</feature>
<accession>A0A7D3Y2P5</accession>
<evidence type="ECO:0000313" key="3">
    <source>
        <dbReference type="Proteomes" id="UP000503088"/>
    </source>
</evidence>